<evidence type="ECO:0000313" key="2">
    <source>
        <dbReference type="EMBL" id="GHG04733.1"/>
    </source>
</evidence>
<dbReference type="CDD" id="cd00081">
    <property type="entry name" value="Hint"/>
    <property type="match status" value="1"/>
</dbReference>
<evidence type="ECO:0000313" key="3">
    <source>
        <dbReference type="Proteomes" id="UP000623842"/>
    </source>
</evidence>
<dbReference type="EMBL" id="BNCK01000010">
    <property type="protein sequence ID" value="GHG04733.1"/>
    <property type="molecule type" value="Genomic_DNA"/>
</dbReference>
<keyword evidence="3" id="KW-1185">Reference proteome</keyword>
<name>A0A919ENH0_9GAMM</name>
<evidence type="ECO:0000256" key="1">
    <source>
        <dbReference type="SAM" id="Coils"/>
    </source>
</evidence>
<dbReference type="InterPro" id="IPR036844">
    <property type="entry name" value="Hint_dom_sf"/>
</dbReference>
<dbReference type="Gene3D" id="2.170.16.10">
    <property type="entry name" value="Hedgehog/Intein (Hint) domain"/>
    <property type="match status" value="1"/>
</dbReference>
<reference evidence="2" key="2">
    <citation type="submission" date="2020-09" db="EMBL/GenBank/DDBJ databases">
        <authorList>
            <person name="Sun Q."/>
            <person name="Kim S."/>
        </authorList>
    </citation>
    <scope>NUCLEOTIDE SEQUENCE</scope>
    <source>
        <strain evidence="2">KCTC 42731</strain>
    </source>
</reference>
<gene>
    <name evidence="2" type="ORF">GCM10017161_37920</name>
</gene>
<organism evidence="2 3">
    <name type="scientific">Thalassotalea marina</name>
    <dbReference type="NCBI Taxonomy" id="1673741"/>
    <lineage>
        <taxon>Bacteria</taxon>
        <taxon>Pseudomonadati</taxon>
        <taxon>Pseudomonadota</taxon>
        <taxon>Gammaproteobacteria</taxon>
        <taxon>Alteromonadales</taxon>
        <taxon>Colwelliaceae</taxon>
        <taxon>Thalassotalea</taxon>
    </lineage>
</organism>
<comment type="caution">
    <text evidence="2">The sequence shown here is derived from an EMBL/GenBank/DDBJ whole genome shotgun (WGS) entry which is preliminary data.</text>
</comment>
<reference evidence="2" key="1">
    <citation type="journal article" date="2014" name="Int. J. Syst. Evol. Microbiol.">
        <title>Complete genome sequence of Corynebacterium casei LMG S-19264T (=DSM 44701T), isolated from a smear-ripened cheese.</title>
        <authorList>
            <consortium name="US DOE Joint Genome Institute (JGI-PGF)"/>
            <person name="Walter F."/>
            <person name="Albersmeier A."/>
            <person name="Kalinowski J."/>
            <person name="Ruckert C."/>
        </authorList>
    </citation>
    <scope>NUCLEOTIDE SEQUENCE</scope>
    <source>
        <strain evidence="2">KCTC 42731</strain>
    </source>
</reference>
<keyword evidence="1" id="KW-0175">Coiled coil</keyword>
<protein>
    <submittedName>
        <fullName evidence="2">Uncharacterized protein</fullName>
    </submittedName>
</protein>
<feature type="coiled-coil region" evidence="1">
    <location>
        <begin position="61"/>
        <end position="110"/>
    </location>
</feature>
<dbReference type="Proteomes" id="UP000623842">
    <property type="component" value="Unassembled WGS sequence"/>
</dbReference>
<dbReference type="Pfam" id="PF07591">
    <property type="entry name" value="PT-HINT"/>
    <property type="match status" value="1"/>
</dbReference>
<dbReference type="RefSeq" id="WP_189773938.1">
    <property type="nucleotide sequence ID" value="NZ_BNCK01000010.1"/>
</dbReference>
<sequence length="628" mass="72471">MALASVIFKQLRLSIVVAITVFSLLLISIPETTGAKYGSYNSYSTYRSYNNNNYYRQQQYRQNQQLANQAQQQRLMQQRQQMQLQRQQIRAKQEQQRQIVRERQQQMRQQVKLRQQEALAQRQRIAIQQKKRIGAIKQTQKSQRDGINNAHTIAIQKANQQAMVSSQQKYQARKVKLHKLANERQKRLENEKKDRNKEKNIYLASLGNLGKVNDVTQPKVNNANNLSQFKISKEQFRKQPTLWEKINKRLAATRQKMTLVNANINKYASKKVNDTKRLAQKAKQASQKKQQQKKLYARGTGCAINEGSVKSASFHGDTLVKTVNGYKPIKLIKAYEDFVWSRNEFTGEMAWQQVTDHRVSQYLHHIKIEITSADLQNHQSIFASANHPFFVSQAAANDINFATNHTGQWLEAADLAAEMKLIDESLNHLIITQIDSIEKPLTAYNLTVANFHTFFVKAGNNPNVKAIWVHNESKNDSCTRPPNNVPGIRLTYDKQAKEWISPQGLRYGIRPQKVRNKATKDKTSIQHVLLHLEKNFKGKEEKKIHTTFKVKRKHVLKLLDDAWAIKKKNNIQKDSKGGYVVNMNYEVGENGLKGIRIVTMKNQPNVVVTAYPCSLKETDKGKDIYCHK</sequence>
<accession>A0A919ENH0</accession>
<dbReference type="AlphaFoldDB" id="A0A919ENH0"/>
<dbReference type="SUPFAM" id="SSF51294">
    <property type="entry name" value="Hedgehog/intein (Hint) domain"/>
    <property type="match status" value="1"/>
</dbReference>
<proteinExistence type="predicted"/>